<dbReference type="Proteomes" id="UP001070238">
    <property type="component" value="Unassembled WGS sequence"/>
</dbReference>
<dbReference type="RefSeq" id="WP_267169421.1">
    <property type="nucleotide sequence ID" value="NZ_JAPMKX010000002.1"/>
</dbReference>
<comment type="caution">
    <text evidence="1">The sequence shown here is derived from an EMBL/GenBank/DDBJ whole genome shotgun (WGS) entry which is preliminary data.</text>
</comment>
<organism evidence="1 2">
    <name type="scientific">Corynebacterium antarcticum</name>
    <dbReference type="NCBI Taxonomy" id="2800405"/>
    <lineage>
        <taxon>Bacteria</taxon>
        <taxon>Bacillati</taxon>
        <taxon>Actinomycetota</taxon>
        <taxon>Actinomycetes</taxon>
        <taxon>Mycobacteriales</taxon>
        <taxon>Corynebacteriaceae</taxon>
        <taxon>Corynebacterium</taxon>
    </lineage>
</organism>
<evidence type="ECO:0000313" key="1">
    <source>
        <dbReference type="EMBL" id="MCX7538265.1"/>
    </source>
</evidence>
<name>A0A9Q4CD92_9CORY</name>
<accession>A0A9Q4CD92</accession>
<sequence>MQQFLALLGALGAVLTLIAQLLAGSPDTGLGSSTGSSFLEAPAVIVTDDLGGVLVNGITVGQSLVRVRALNDDFPATGAPVYLENGDARIRHDFGGAEYYVDDGSVITRIGMPHTPEGIGRGSSLAEATATYGSPVHGYGSSNGGRYAVYVADERLNLAWIFEYGGTTVQSVYLDDSLGRMRGDAEAASGAMLPRQGSS</sequence>
<dbReference type="AlphaFoldDB" id="A0A9Q4CD92"/>
<proteinExistence type="predicted"/>
<protein>
    <submittedName>
        <fullName evidence="1">Uncharacterized protein</fullName>
    </submittedName>
</protein>
<reference evidence="1" key="1">
    <citation type="submission" date="2022-11" db="EMBL/GenBank/DDBJ databases">
        <title>Corynebacterium sp. isolated from Penguins.</title>
        <authorList>
            <person name="Sedlar K."/>
            <person name="Svec P."/>
        </authorList>
    </citation>
    <scope>NUCLEOTIDE SEQUENCE</scope>
    <source>
        <strain evidence="1">P5875</strain>
    </source>
</reference>
<gene>
    <name evidence="1" type="ORF">OS123_06880</name>
</gene>
<dbReference type="EMBL" id="JAPMKX010000002">
    <property type="protein sequence ID" value="MCX7538265.1"/>
    <property type="molecule type" value="Genomic_DNA"/>
</dbReference>
<evidence type="ECO:0000313" key="2">
    <source>
        <dbReference type="Proteomes" id="UP001070238"/>
    </source>
</evidence>